<dbReference type="GO" id="GO:0015074">
    <property type="term" value="P:DNA integration"/>
    <property type="evidence" value="ECO:0007669"/>
    <property type="project" value="UniProtKB-KW"/>
</dbReference>
<dbReference type="InterPro" id="IPR011010">
    <property type="entry name" value="DNA_brk_join_enz"/>
</dbReference>
<proteinExistence type="inferred from homology"/>
<dbReference type="STRING" id="465721.ACG33_02830"/>
<keyword evidence="2" id="KW-0229">DNA integration</keyword>
<dbReference type="InterPro" id="IPR002104">
    <property type="entry name" value="Integrase_catalytic"/>
</dbReference>
<dbReference type="Gene3D" id="1.10.150.130">
    <property type="match status" value="1"/>
</dbReference>
<dbReference type="KEGG" id="sdf:ACG33_02830"/>
<dbReference type="Pfam" id="PF22022">
    <property type="entry name" value="Phage_int_M"/>
    <property type="match status" value="1"/>
</dbReference>
<dbReference type="Gene3D" id="3.30.160.390">
    <property type="entry name" value="Integrase, DNA-binding domain"/>
    <property type="match status" value="1"/>
</dbReference>
<dbReference type="RefSeq" id="WP_066918524.1">
    <property type="nucleotide sequence ID" value="NZ_CP011971.1"/>
</dbReference>
<keyword evidence="4" id="KW-0233">DNA recombination</keyword>
<gene>
    <name evidence="8" type="ORF">ACG33_02830</name>
</gene>
<evidence type="ECO:0000256" key="1">
    <source>
        <dbReference type="ARBA" id="ARBA00008857"/>
    </source>
</evidence>
<feature type="domain" description="Core-binding (CB)" evidence="7">
    <location>
        <begin position="89"/>
        <end position="170"/>
    </location>
</feature>
<accession>A0A127F8U9</accession>
<keyword evidence="3 5" id="KW-0238">DNA-binding</keyword>
<dbReference type="InterPro" id="IPR053876">
    <property type="entry name" value="Phage_int_M"/>
</dbReference>
<comment type="similarity">
    <text evidence="1">Belongs to the 'phage' integrase family.</text>
</comment>
<evidence type="ECO:0000313" key="8">
    <source>
        <dbReference type="EMBL" id="AMN46061.1"/>
    </source>
</evidence>
<dbReference type="PANTHER" id="PTHR30629">
    <property type="entry name" value="PROPHAGE INTEGRASE"/>
    <property type="match status" value="1"/>
</dbReference>
<evidence type="ECO:0000256" key="5">
    <source>
        <dbReference type="PROSITE-ProRule" id="PRU01248"/>
    </source>
</evidence>
<feature type="domain" description="Tyr recombinase" evidence="6">
    <location>
        <begin position="195"/>
        <end position="372"/>
    </location>
</feature>
<reference evidence="8 9" key="1">
    <citation type="submission" date="2015-06" db="EMBL/GenBank/DDBJ databases">
        <title>A Comprehensive Approach to Explore the Metabolic and Phylogenetic Diversity of Bacterial Steroid Degradation in the Environment: Testosterone as an Example.</title>
        <authorList>
            <person name="Yang F.-C."/>
            <person name="Chen Y.-L."/>
            <person name="Yu C.-P."/>
            <person name="Tang S.-L."/>
            <person name="Wang P.-H."/>
            <person name="Ismail W."/>
            <person name="Wang C.-H."/>
            <person name="Yang C.-Y."/>
            <person name="Chiang Y.-R."/>
        </authorList>
    </citation>
    <scope>NUCLEOTIDE SEQUENCE [LARGE SCALE GENOMIC DNA]</scope>
    <source>
        <strain evidence="8 9">DSM 18526</strain>
    </source>
</reference>
<evidence type="ECO:0000256" key="3">
    <source>
        <dbReference type="ARBA" id="ARBA00023125"/>
    </source>
</evidence>
<dbReference type="PANTHER" id="PTHR30629:SF2">
    <property type="entry name" value="PROPHAGE INTEGRASE INTS-RELATED"/>
    <property type="match status" value="1"/>
</dbReference>
<protein>
    <submittedName>
        <fullName evidence="8">Integrase</fullName>
    </submittedName>
</protein>
<name>A0A127F8U9_STEDE</name>
<evidence type="ECO:0000313" key="9">
    <source>
        <dbReference type="Proteomes" id="UP000070250"/>
    </source>
</evidence>
<evidence type="ECO:0000259" key="7">
    <source>
        <dbReference type="PROSITE" id="PS51900"/>
    </source>
</evidence>
<keyword evidence="9" id="KW-1185">Reference proteome</keyword>
<dbReference type="Proteomes" id="UP000070250">
    <property type="component" value="Chromosome"/>
</dbReference>
<evidence type="ECO:0000256" key="2">
    <source>
        <dbReference type="ARBA" id="ARBA00022908"/>
    </source>
</evidence>
<dbReference type="InterPro" id="IPR025166">
    <property type="entry name" value="Integrase_DNA_bind_dom"/>
</dbReference>
<dbReference type="SUPFAM" id="SSF56349">
    <property type="entry name" value="DNA breaking-rejoining enzymes"/>
    <property type="match status" value="1"/>
</dbReference>
<evidence type="ECO:0000256" key="4">
    <source>
        <dbReference type="ARBA" id="ARBA00023172"/>
    </source>
</evidence>
<dbReference type="PROSITE" id="PS51900">
    <property type="entry name" value="CB"/>
    <property type="match status" value="1"/>
</dbReference>
<dbReference type="PATRIC" id="fig|465721.4.peg.612"/>
<sequence>MLTDTQVRGAKPSDRPQKLTDGRGLYLLVTPGGGRYWRYDYSFHGKRRTLALGVYPDVPLVRARERHHEARRLLAEGVDPAAAKQAVSQDFEAVARAWHDHWKAGRTEHYAQSVKTRLETDIFPQIGHRPIAGLSPADFRDAVRKIEKRGAFEIARRLLQNCGQIMRYAVANDLALRNPVAEVRPADILIPRKRRNHPRVTAKELPDLLHAIDSYVGGEHTRLALQLMALTFVRTSELIGTRWPEFDFKASQWDIPAERMKMKTPHVVALSTQSQAILKRLKEISFDRELVFPGDINPSKPMSTNTLLFALYRMGYRGRMTGHGFRGVASTILHEQGWPHEHIELQLAHQERNEVSAAYNHALYLEPRAKMMQAWADHLDRLRLQGVGEGQKAA</sequence>
<dbReference type="Pfam" id="PF13356">
    <property type="entry name" value="Arm-DNA-bind_3"/>
    <property type="match status" value="1"/>
</dbReference>
<dbReference type="CDD" id="cd00801">
    <property type="entry name" value="INT_P4_C"/>
    <property type="match status" value="1"/>
</dbReference>
<dbReference type="Pfam" id="PF00589">
    <property type="entry name" value="Phage_integrase"/>
    <property type="match status" value="1"/>
</dbReference>
<dbReference type="EMBL" id="CP011971">
    <property type="protein sequence ID" value="AMN46061.1"/>
    <property type="molecule type" value="Genomic_DNA"/>
</dbReference>
<dbReference type="GO" id="GO:0006310">
    <property type="term" value="P:DNA recombination"/>
    <property type="evidence" value="ECO:0007669"/>
    <property type="project" value="UniProtKB-KW"/>
</dbReference>
<dbReference type="AlphaFoldDB" id="A0A127F8U9"/>
<dbReference type="InterPro" id="IPR050808">
    <property type="entry name" value="Phage_Integrase"/>
</dbReference>
<dbReference type="InterPro" id="IPR013762">
    <property type="entry name" value="Integrase-like_cat_sf"/>
</dbReference>
<dbReference type="OrthoDB" id="9795573at2"/>
<dbReference type="Gene3D" id="1.10.443.10">
    <property type="entry name" value="Intergrase catalytic core"/>
    <property type="match status" value="1"/>
</dbReference>
<organism evidence="8 9">
    <name type="scientific">Steroidobacter denitrificans</name>
    <dbReference type="NCBI Taxonomy" id="465721"/>
    <lineage>
        <taxon>Bacteria</taxon>
        <taxon>Pseudomonadati</taxon>
        <taxon>Pseudomonadota</taxon>
        <taxon>Gammaproteobacteria</taxon>
        <taxon>Steroidobacterales</taxon>
        <taxon>Steroidobacteraceae</taxon>
        <taxon>Steroidobacter</taxon>
    </lineage>
</organism>
<dbReference type="GO" id="GO:0003677">
    <property type="term" value="F:DNA binding"/>
    <property type="evidence" value="ECO:0007669"/>
    <property type="project" value="UniProtKB-UniRule"/>
</dbReference>
<dbReference type="InterPro" id="IPR044068">
    <property type="entry name" value="CB"/>
</dbReference>
<dbReference type="InterPro" id="IPR010998">
    <property type="entry name" value="Integrase_recombinase_N"/>
</dbReference>
<evidence type="ECO:0000259" key="6">
    <source>
        <dbReference type="PROSITE" id="PS51898"/>
    </source>
</evidence>
<dbReference type="InterPro" id="IPR038488">
    <property type="entry name" value="Integrase_DNA-bd_sf"/>
</dbReference>
<dbReference type="PROSITE" id="PS51898">
    <property type="entry name" value="TYR_RECOMBINASE"/>
    <property type="match status" value="1"/>
</dbReference>